<dbReference type="GO" id="GO:0008234">
    <property type="term" value="F:cysteine-type peptidase activity"/>
    <property type="evidence" value="ECO:0007669"/>
    <property type="project" value="InterPro"/>
</dbReference>
<evidence type="ECO:0000259" key="5">
    <source>
        <dbReference type="PROSITE" id="PS50600"/>
    </source>
</evidence>
<evidence type="ECO:0000256" key="4">
    <source>
        <dbReference type="SAM" id="MobiDB-lite"/>
    </source>
</evidence>
<dbReference type="InterPro" id="IPR038765">
    <property type="entry name" value="Papain-like_cys_pep_sf"/>
</dbReference>
<dbReference type="AlphaFoldDB" id="A0A914PW97"/>
<dbReference type="InterPro" id="IPR003653">
    <property type="entry name" value="Peptidase_C48_C"/>
</dbReference>
<sequence length="424" mass="48451">MVNFIKNDEIAQEKRYSTLIIGGGKRAHDGDDEVSDSYEDPPIDFLQTYRQILLFSEGKHKTDQDLYLNDHQVDGLICGVAAFVGRKGIRKVAVLPSIFCSYLTIHSDANPINSLVIYKSNFDILLAPIASGGHWYLAAFYVDTKIVVVYDSLHWPVPSIFPRLKKCIEDVLHIQFTLKNRNYTVTKQQNGYDCGVNCFRNAEEICFHGKCNLFVPYYPEAERARAREILRRLKNKEITDEWVPHVATPTHYTNLNKPKDESEKEEEKKAKSSDDDSDINILDEKKTLKDNVSKIDKKADDAKKDETNICDESIGCLNDPIQKMGIGDSKEIQEEIFVAINGNDVVLKKNIKKEKMDDDEFVESKKGIKRALQDDKNDQEIKKVKIEDKADGAMENFVKESALIKKLQNRKMHIENQSAQQIKS</sequence>
<reference evidence="7" key="1">
    <citation type="submission" date="2022-11" db="UniProtKB">
        <authorList>
            <consortium name="WormBaseParasite"/>
        </authorList>
    </citation>
    <scope>IDENTIFICATION</scope>
</reference>
<evidence type="ECO:0000256" key="2">
    <source>
        <dbReference type="ARBA" id="ARBA00022670"/>
    </source>
</evidence>
<dbReference type="PROSITE" id="PS50600">
    <property type="entry name" value="ULP_PROTEASE"/>
    <property type="match status" value="1"/>
</dbReference>
<evidence type="ECO:0000256" key="1">
    <source>
        <dbReference type="ARBA" id="ARBA00005234"/>
    </source>
</evidence>
<dbReference type="GO" id="GO:0006508">
    <property type="term" value="P:proteolysis"/>
    <property type="evidence" value="ECO:0007669"/>
    <property type="project" value="UniProtKB-KW"/>
</dbReference>
<comment type="similarity">
    <text evidence="1">Belongs to the peptidase C48 family.</text>
</comment>
<dbReference type="Gene3D" id="3.40.395.10">
    <property type="entry name" value="Adenoviral Proteinase, Chain A"/>
    <property type="match status" value="1"/>
</dbReference>
<name>A0A914PW97_9BILA</name>
<proteinExistence type="inferred from homology"/>
<accession>A0A914PW97</accession>
<protein>
    <submittedName>
        <fullName evidence="7">Ubiquitin-like protease family profile domain-containing protein</fullName>
    </submittedName>
</protein>
<organism evidence="6 7">
    <name type="scientific">Panagrolaimus davidi</name>
    <dbReference type="NCBI Taxonomy" id="227884"/>
    <lineage>
        <taxon>Eukaryota</taxon>
        <taxon>Metazoa</taxon>
        <taxon>Ecdysozoa</taxon>
        <taxon>Nematoda</taxon>
        <taxon>Chromadorea</taxon>
        <taxon>Rhabditida</taxon>
        <taxon>Tylenchina</taxon>
        <taxon>Panagrolaimomorpha</taxon>
        <taxon>Panagrolaimoidea</taxon>
        <taxon>Panagrolaimidae</taxon>
        <taxon>Panagrolaimus</taxon>
    </lineage>
</organism>
<evidence type="ECO:0000313" key="7">
    <source>
        <dbReference type="WBParaSite" id="PDA_v2.g19113.t1"/>
    </source>
</evidence>
<dbReference type="Proteomes" id="UP000887578">
    <property type="component" value="Unplaced"/>
</dbReference>
<evidence type="ECO:0000313" key="6">
    <source>
        <dbReference type="Proteomes" id="UP000887578"/>
    </source>
</evidence>
<keyword evidence="3" id="KW-0378">Hydrolase</keyword>
<evidence type="ECO:0000256" key="3">
    <source>
        <dbReference type="ARBA" id="ARBA00022801"/>
    </source>
</evidence>
<dbReference type="Pfam" id="PF02902">
    <property type="entry name" value="Peptidase_C48"/>
    <property type="match status" value="1"/>
</dbReference>
<dbReference type="SUPFAM" id="SSF54001">
    <property type="entry name" value="Cysteine proteinases"/>
    <property type="match status" value="1"/>
</dbReference>
<keyword evidence="2" id="KW-0645">Protease</keyword>
<feature type="region of interest" description="Disordered" evidence="4">
    <location>
        <begin position="249"/>
        <end position="278"/>
    </location>
</feature>
<keyword evidence="6" id="KW-1185">Reference proteome</keyword>
<feature type="domain" description="Ubiquitin-like protease family profile" evidence="5">
    <location>
        <begin position="45"/>
        <end position="205"/>
    </location>
</feature>
<feature type="compositionally biased region" description="Basic and acidic residues" evidence="4">
    <location>
        <begin position="257"/>
        <end position="274"/>
    </location>
</feature>
<dbReference type="WBParaSite" id="PDA_v2.g19113.t1">
    <property type="protein sequence ID" value="PDA_v2.g19113.t1"/>
    <property type="gene ID" value="PDA_v2.g19113"/>
</dbReference>